<feature type="compositionally biased region" description="Polar residues" evidence="1">
    <location>
        <begin position="163"/>
        <end position="179"/>
    </location>
</feature>
<dbReference type="Pfam" id="PF00646">
    <property type="entry name" value="F-box"/>
    <property type="match status" value="1"/>
</dbReference>
<evidence type="ECO:0000256" key="1">
    <source>
        <dbReference type="SAM" id="MobiDB-lite"/>
    </source>
</evidence>
<accession>A0A7C8RJV6</accession>
<dbReference type="SUPFAM" id="SSF81383">
    <property type="entry name" value="F-box domain"/>
    <property type="match status" value="1"/>
</dbReference>
<name>A0A7C8RJV6_ORBOL</name>
<proteinExistence type="predicted"/>
<evidence type="ECO:0000313" key="3">
    <source>
        <dbReference type="EMBL" id="KAF3289436.1"/>
    </source>
</evidence>
<dbReference type="AlphaFoldDB" id="A0A7C8RJV6"/>
<reference evidence="3 4" key="1">
    <citation type="submission" date="2020-01" db="EMBL/GenBank/DDBJ databases">
        <authorList>
            <person name="Palmer J.M."/>
        </authorList>
    </citation>
    <scope>NUCLEOTIDE SEQUENCE [LARGE SCALE GENOMIC DNA]</scope>
    <source>
        <strain evidence="3 4">TWF970</strain>
    </source>
</reference>
<dbReference type="Proteomes" id="UP000474640">
    <property type="component" value="Unassembled WGS sequence"/>
</dbReference>
<dbReference type="OrthoDB" id="5288410at2759"/>
<dbReference type="EMBL" id="JAABOJ010000002">
    <property type="protein sequence ID" value="KAF3289436.1"/>
    <property type="molecule type" value="Genomic_DNA"/>
</dbReference>
<dbReference type="CDD" id="cd09917">
    <property type="entry name" value="F-box_SF"/>
    <property type="match status" value="1"/>
</dbReference>
<evidence type="ECO:0000259" key="2">
    <source>
        <dbReference type="Pfam" id="PF00646"/>
    </source>
</evidence>
<dbReference type="InterPro" id="IPR036047">
    <property type="entry name" value="F-box-like_dom_sf"/>
</dbReference>
<organism evidence="3 4">
    <name type="scientific">Orbilia oligospora</name>
    <name type="common">Nematode-trapping fungus</name>
    <name type="synonym">Arthrobotrys oligospora</name>
    <dbReference type="NCBI Taxonomy" id="2813651"/>
    <lineage>
        <taxon>Eukaryota</taxon>
        <taxon>Fungi</taxon>
        <taxon>Dikarya</taxon>
        <taxon>Ascomycota</taxon>
        <taxon>Pezizomycotina</taxon>
        <taxon>Orbiliomycetes</taxon>
        <taxon>Orbiliales</taxon>
        <taxon>Orbiliaceae</taxon>
        <taxon>Orbilia</taxon>
    </lineage>
</organism>
<gene>
    <name evidence="3" type="ORF">TWF970_003215</name>
</gene>
<protein>
    <recommendedName>
        <fullName evidence="2">F-box domain-containing protein</fullName>
    </recommendedName>
</protein>
<feature type="domain" description="F-box" evidence="2">
    <location>
        <begin position="21"/>
        <end position="55"/>
    </location>
</feature>
<evidence type="ECO:0000313" key="4">
    <source>
        <dbReference type="Proteomes" id="UP000474640"/>
    </source>
</evidence>
<sequence length="411" mass="45929">MLKRLMQKLQVTKTSPSGSPLLNLPPDIITLLTTYLGYCDRVSLSLTTKTLRRLAPNRHSLDSPGLIANYRIYERLLCKEPLNRSRLPNTQVSHPGRCSYCSERLCPSTCPTALFLDYETGIFYPASLYPAHNATLAPKKGFCKNSGCHPHYINKRSLRSQDDSSLAEQNTPASLPSQTHDIYPKPVPALYRTIWCDHHRCPPSLIRNNYHRKNAPMGSYRFYEDYYSNGMWKAVRSGYELPYSQIPPLPSRIVGENIMAETIKASSTSPFGEIDHKHVFYDELCRHCLLPVSYSGTPDDLWNERTCKCWLPSESSKKADAKILGLGHCGCVIPIKFTVLEAFNPISTNDRDIPLLLVLASEIDVVSARTTTGELQTHVAPLNAMQIQQSLGIINPGVPSPTPICACVLPV</sequence>
<dbReference type="InterPro" id="IPR001810">
    <property type="entry name" value="F-box_dom"/>
</dbReference>
<comment type="caution">
    <text evidence="3">The sequence shown here is derived from an EMBL/GenBank/DDBJ whole genome shotgun (WGS) entry which is preliminary data.</text>
</comment>
<feature type="region of interest" description="Disordered" evidence="1">
    <location>
        <begin position="159"/>
        <end position="179"/>
    </location>
</feature>